<dbReference type="Proteomes" id="UP000886111">
    <property type="component" value="Unassembled WGS sequence"/>
</dbReference>
<dbReference type="Gene3D" id="3.20.20.140">
    <property type="entry name" value="Metal-dependent hydrolases"/>
    <property type="match status" value="1"/>
</dbReference>
<gene>
    <name evidence="2" type="ORF">ENL21_02860</name>
</gene>
<evidence type="ECO:0000313" key="2">
    <source>
        <dbReference type="EMBL" id="HHE54696.1"/>
    </source>
</evidence>
<evidence type="ECO:0000259" key="1">
    <source>
        <dbReference type="Pfam" id="PF07969"/>
    </source>
</evidence>
<dbReference type="GO" id="GO:0016810">
    <property type="term" value="F:hydrolase activity, acting on carbon-nitrogen (but not peptide) bonds"/>
    <property type="evidence" value="ECO:0007669"/>
    <property type="project" value="InterPro"/>
</dbReference>
<protein>
    <recommendedName>
        <fullName evidence="1">Amidohydrolase 3 domain-containing protein</fullName>
    </recommendedName>
</protein>
<dbReference type="AlphaFoldDB" id="A0A7V5H2L7"/>
<reference evidence="2" key="1">
    <citation type="journal article" date="2020" name="mSystems">
        <title>Genome- and Community-Level Interaction Insights into Carbon Utilization and Element Cycling Functions of Hydrothermarchaeota in Hydrothermal Sediment.</title>
        <authorList>
            <person name="Zhou Z."/>
            <person name="Liu Y."/>
            <person name="Xu W."/>
            <person name="Pan J."/>
            <person name="Luo Z.H."/>
            <person name="Li M."/>
        </authorList>
    </citation>
    <scope>NUCLEOTIDE SEQUENCE [LARGE SCALE GENOMIC DNA]</scope>
    <source>
        <strain evidence="2">HyVt-76</strain>
    </source>
</reference>
<dbReference type="InterPro" id="IPR013108">
    <property type="entry name" value="Amidohydro_3"/>
</dbReference>
<dbReference type="PANTHER" id="PTHR22642">
    <property type="entry name" value="IMIDAZOLONEPROPIONASE"/>
    <property type="match status" value="1"/>
</dbReference>
<sequence>MQTFIFKNANIFYNPEATPFNWLLTQNGRIIALGHKTDPIPKIEIDQKIDLKQKYVLPAWGDAHLHSLWAARLFLEIDLSPARSLQQALNILKKAKNSFKPEQWVIGRGFNKNMWQDGQPDRQSLDRLFPRNPVYLESQDCHAAWVNSAAIKRIGLTKTAVDPPGGKFSRNANGEFSGLVFDKAMEIFKKVLPPPSEEQLLNALDRFVKQLLKNGVTHIHTMEGAEALNLWQKYFKRFGRKMRVVFYFPVDEIENLIQAGLHSGFGD</sequence>
<dbReference type="Pfam" id="PF07969">
    <property type="entry name" value="Amidohydro_3"/>
    <property type="match status" value="1"/>
</dbReference>
<dbReference type="SUPFAM" id="SSF51338">
    <property type="entry name" value="Composite domain of metallo-dependent hydrolases"/>
    <property type="match status" value="1"/>
</dbReference>
<dbReference type="SUPFAM" id="SSF51556">
    <property type="entry name" value="Metallo-dependent hydrolases"/>
    <property type="match status" value="1"/>
</dbReference>
<accession>A0A7V5H2L7</accession>
<comment type="caution">
    <text evidence="2">The sequence shown here is derived from an EMBL/GenBank/DDBJ whole genome shotgun (WGS) entry which is preliminary data.</text>
</comment>
<dbReference type="InterPro" id="IPR011059">
    <property type="entry name" value="Metal-dep_hydrolase_composite"/>
</dbReference>
<proteinExistence type="predicted"/>
<feature type="domain" description="Amidohydrolase 3" evidence="1">
    <location>
        <begin position="49"/>
        <end position="260"/>
    </location>
</feature>
<dbReference type="Gene3D" id="3.10.310.70">
    <property type="match status" value="1"/>
</dbReference>
<dbReference type="PANTHER" id="PTHR22642:SF2">
    <property type="entry name" value="PROTEIN LONG AFTER FAR-RED 3"/>
    <property type="match status" value="1"/>
</dbReference>
<name>A0A7V5H2L7_CALAY</name>
<dbReference type="EMBL" id="DRTD01000207">
    <property type="protein sequence ID" value="HHE54696.1"/>
    <property type="molecule type" value="Genomic_DNA"/>
</dbReference>
<dbReference type="InterPro" id="IPR032466">
    <property type="entry name" value="Metal_Hydrolase"/>
</dbReference>
<feature type="non-terminal residue" evidence="2">
    <location>
        <position position="267"/>
    </location>
</feature>
<organism evidence="2">
    <name type="scientific">Caldithrix abyssi</name>
    <dbReference type="NCBI Taxonomy" id="187145"/>
    <lineage>
        <taxon>Bacteria</taxon>
        <taxon>Pseudomonadati</taxon>
        <taxon>Calditrichota</taxon>
        <taxon>Calditrichia</taxon>
        <taxon>Calditrichales</taxon>
        <taxon>Calditrichaceae</taxon>
        <taxon>Caldithrix</taxon>
    </lineage>
</organism>
<dbReference type="Gene3D" id="2.30.40.10">
    <property type="entry name" value="Urease, subunit C, domain 1"/>
    <property type="match status" value="1"/>
</dbReference>